<proteinExistence type="predicted"/>
<feature type="transmembrane region" description="Helical" evidence="2">
    <location>
        <begin position="107"/>
        <end position="131"/>
    </location>
</feature>
<dbReference type="Proteomes" id="UP000464912">
    <property type="component" value="Chromosome"/>
</dbReference>
<dbReference type="EMBL" id="CP047224">
    <property type="protein sequence ID" value="QHD64896.1"/>
    <property type="molecule type" value="Genomic_DNA"/>
</dbReference>
<reference evidence="3 4" key="1">
    <citation type="journal article" date="2020" name="MBio">
        <title>Erratum for Teymournejad et al., 'Isolation and Molecular Analysis of a Novel Neorickettsia Species That Causes Potomac Horse Fever'.</title>
        <authorList>
            <person name="Teymournejad O."/>
            <person name="Lin M."/>
            <person name="Bekebrede H."/>
            <person name="Kamr A."/>
            <person name="Toribio R.E."/>
            <person name="Arroyo L.G."/>
            <person name="Baird J.D."/>
            <person name="Rikihisa Y."/>
        </authorList>
    </citation>
    <scope>NUCLEOTIDE SEQUENCE [LARGE SCALE GENOMIC DNA]</scope>
    <source>
        <strain evidence="3 4">Fin17</strain>
    </source>
</reference>
<feature type="region of interest" description="Disordered" evidence="1">
    <location>
        <begin position="158"/>
        <end position="351"/>
    </location>
</feature>
<name>A0A6P1G8U4_9RICK</name>
<keyword evidence="2" id="KW-0812">Transmembrane</keyword>
<dbReference type="RefSeq" id="WP_160094782.1">
    <property type="nucleotide sequence ID" value="NZ_CP047224.1"/>
</dbReference>
<evidence type="ECO:0000313" key="3">
    <source>
        <dbReference type="EMBL" id="QHD64896.1"/>
    </source>
</evidence>
<gene>
    <name evidence="3" type="ORF">GP480_00155</name>
</gene>
<keyword evidence="2" id="KW-1133">Transmembrane helix</keyword>
<evidence type="ECO:0000256" key="2">
    <source>
        <dbReference type="SAM" id="Phobius"/>
    </source>
</evidence>
<protein>
    <submittedName>
        <fullName evidence="3">Uncharacterized protein</fullName>
    </submittedName>
</protein>
<evidence type="ECO:0000256" key="1">
    <source>
        <dbReference type="SAM" id="MobiDB-lite"/>
    </source>
</evidence>
<dbReference type="AlphaFoldDB" id="A0A6P1G8U4"/>
<organism evidence="3 4">
    <name type="scientific">Neorickettsia findlayensis</name>
    <dbReference type="NCBI Taxonomy" id="2686014"/>
    <lineage>
        <taxon>Bacteria</taxon>
        <taxon>Pseudomonadati</taxon>
        <taxon>Pseudomonadota</taxon>
        <taxon>Alphaproteobacteria</taxon>
        <taxon>Rickettsiales</taxon>
        <taxon>Anaplasmataceae</taxon>
        <taxon>Neorickettsia</taxon>
    </lineage>
</organism>
<evidence type="ECO:0000313" key="4">
    <source>
        <dbReference type="Proteomes" id="UP000464912"/>
    </source>
</evidence>
<keyword evidence="2" id="KW-0472">Membrane</keyword>
<dbReference type="KEGG" id="nef:GP480_00155"/>
<feature type="compositionally biased region" description="Polar residues" evidence="1">
    <location>
        <begin position="279"/>
        <end position="292"/>
    </location>
</feature>
<sequence>MNTDELAKHLQKLFSEKLKMNFGLDVFKDALGHLDQVEIGDLSVYVDSLAKFGSDDSVIRKMLEAVCSEKECGAQLNELLQRWNGIFPHNPIPVPTHEVFSAANNGLIAATVVLGILSASLLGLGAGYMMYQRKTGALNLERHFRNSLDMISIGTSTQDLSHVSPDAGKPVSRPGHGTAGVSGNASPNAGKPVSPGHGTAGVSGNASPNAGKPVSPGHGTAGVSGNASPNAGKPVRPGYGTADVSGNASPNAGKPVRPGYATADVSRNASPDAGKPVNRDSSTSMQDLSRNASPDAGKLVNRDSSTSMQDLSRDASSGADKSSTTRDSRRTPSPNLNEAKVDQSVINRSRI</sequence>
<accession>A0A6P1G8U4</accession>
<keyword evidence="4" id="KW-1185">Reference proteome</keyword>
<reference evidence="3 4" key="2">
    <citation type="journal article" date="2020" name="MBio">
        <title>Isolation and Molecular Analysis of a Novel Neorickettsia Species That Causes Potomac Horse Fever.</title>
        <authorList>
            <person name="Teymournejad O."/>
            <person name="Lin M."/>
            <person name="Bekebrede H."/>
            <person name="Kamr A."/>
            <person name="Toribio R.E."/>
            <person name="Arroyo L.G."/>
            <person name="Baird J.D."/>
            <person name="Rikihisa Y."/>
        </authorList>
    </citation>
    <scope>NUCLEOTIDE SEQUENCE [LARGE SCALE GENOMIC DNA]</scope>
    <source>
        <strain evidence="3 4">Fin17</strain>
    </source>
</reference>